<name>A0ACB5RI40_9CLOT</name>
<reference evidence="1" key="1">
    <citation type="journal article" date="2025" name="Int. J. Syst. Evol. Microbiol.">
        <title>Inconstantimicrobium mannanitabidum sp. nov., a novel member of the family Clostridiaceae isolated from anoxic soil under the treatment of reductive soil disinfestation.</title>
        <authorList>
            <person name="Ueki A."/>
            <person name="Tonouchi A."/>
            <person name="Honma S."/>
            <person name="Kaku N."/>
            <person name="Ueki K."/>
        </authorList>
    </citation>
    <scope>NUCLEOTIDE SEQUENCE</scope>
    <source>
        <strain evidence="1">TW13</strain>
    </source>
</reference>
<dbReference type="Proteomes" id="UP001058074">
    <property type="component" value="Unassembled WGS sequence"/>
</dbReference>
<proteinExistence type="predicted"/>
<gene>
    <name evidence="1" type="ORF">rsdtw13_40090</name>
</gene>
<accession>A0ACB5RI40</accession>
<keyword evidence="2" id="KW-1185">Reference proteome</keyword>
<protein>
    <submittedName>
        <fullName evidence="1">Lysine decarboxylase</fullName>
    </submittedName>
</protein>
<evidence type="ECO:0000313" key="1">
    <source>
        <dbReference type="EMBL" id="GKX68751.1"/>
    </source>
</evidence>
<comment type="caution">
    <text evidence="1">The sequence shown here is derived from an EMBL/GenBank/DDBJ whole genome shotgun (WGS) entry which is preliminary data.</text>
</comment>
<evidence type="ECO:0000313" key="2">
    <source>
        <dbReference type="Proteomes" id="UP001058074"/>
    </source>
</evidence>
<sequence length="477" mass="54457">MGKSILETIEEYIDEDIAPFSMPGHKQGRAFQNLLLAEDKLNLFLKADLTEVDGLDNLHHPEEMIKECLEDLSNVYGSKKSYFLVNGSTSGNLAMIFAAFNEGDEVLVERGCHRSIFNAIILRKLKPIYLEHSYNTELGIDVPNNSKDVIAAIEREKNIKGVILTYPNYYGIGCDLKSIADNCKKKKIYLIVDSAHGAHFGFNNKLPENAVKLGVDAVVESAHKTLPSFTQTAYLHINNVDLIPKMNFYISVFSSTSPSYMFMLSLEYSKDFVKNKASTEYERLINRINLLKNRINSIDGFRVIDKHCLEEHLGYRNFCFDDTRIVINVKQGLSGHRLLEYLRENKIQAEMSNDRNVVLIPTPFNIDEDYDKLLNALNKCNIKLLEEKVKPVYSNAEYEKVLEPYEVLNKYKRKINFKEAEDFVAGDNIVLYPPGTPLIVMGEKITKKHIEVIRKALNDRVQVLGVDENMILVIEEI</sequence>
<organism evidence="1 2">
    <name type="scientific">Inconstantimicrobium mannanitabidum</name>
    <dbReference type="NCBI Taxonomy" id="1604901"/>
    <lineage>
        <taxon>Bacteria</taxon>
        <taxon>Bacillati</taxon>
        <taxon>Bacillota</taxon>
        <taxon>Clostridia</taxon>
        <taxon>Eubacteriales</taxon>
        <taxon>Clostridiaceae</taxon>
        <taxon>Inconstantimicrobium</taxon>
    </lineage>
</organism>
<dbReference type="EMBL" id="BROD01000001">
    <property type="protein sequence ID" value="GKX68751.1"/>
    <property type="molecule type" value="Genomic_DNA"/>
</dbReference>